<sequence>MATSGTTLAAIPEGRSASGAPPRKRRKAASAAVLGYLDSLPCATQYESSYMHRDVVSHAVVANRTAFLATASEDGHVKFWKKMQEGIEFVKHYHAHVGPVSEMAASFDGLWLATTGGDGAAKLYDVASFDMACILRTKKMAEPYVPGCVAWLQTEARPAPRVAVCDAAEAAAVRVYGAPAFEECARVRVHPAAPVVALCFLDALDLCVSADARGIQETAADLPTDVVTFKRKVDTDLYALAKAKVAPCRVAGSRDGSKFAVTCADATVRLFDTRTGKLLRTLDERVDSLDAKRSHDAALAALVALDDLSYGRRSAAEREIQSKAGRGTFLGRWNCAFDETGEFLLYGAMLGVNVVHAGSGRVAAVVGAKDESERFGALAVFAGAAKLDAQAEQARRNQKAIETGDETKKNVMSMGCEQTEEGTPDPSVFCTSFKRKRFYCLSRREPDPGFDGENLDARDVQNELPSAEELGRRAAASAPLALGTDALLRTTAGDIKIKLHPNECPKTVENFCTHARDGYYDGLLFHRCIKQFMVQTGDPLGDGTGGESIWGGEFQDEFHPSLKHDRPFTVSMANAGPNTNGSQFFITTVPTPWLDNKHTVFGRVSVGMETVQTIERAPCNRFDKPHDDIKIISVEISTAGA</sequence>
<dbReference type="InParanoid" id="F0Y978"/>
<dbReference type="eggNOG" id="KOG0882">
    <property type="taxonomic scope" value="Eukaryota"/>
</dbReference>
<dbReference type="PRINTS" id="PR00153">
    <property type="entry name" value="CSAPPISMRASE"/>
</dbReference>
<dbReference type="SUPFAM" id="SSF50891">
    <property type="entry name" value="Cyclophilin-like"/>
    <property type="match status" value="1"/>
</dbReference>
<evidence type="ECO:0000313" key="10">
    <source>
        <dbReference type="EMBL" id="EGB08190.1"/>
    </source>
</evidence>
<feature type="region of interest" description="Disordered" evidence="8">
    <location>
        <begin position="1"/>
        <end position="24"/>
    </location>
</feature>
<dbReference type="Proteomes" id="UP000002729">
    <property type="component" value="Unassembled WGS sequence"/>
</dbReference>
<evidence type="ECO:0000256" key="5">
    <source>
        <dbReference type="ARBA" id="ARBA00023110"/>
    </source>
</evidence>
<reference evidence="10 11" key="1">
    <citation type="journal article" date="2011" name="Proc. Natl. Acad. Sci. U.S.A.">
        <title>Niche of harmful alga Aureococcus anophagefferens revealed through ecogenomics.</title>
        <authorList>
            <person name="Gobler C.J."/>
            <person name="Berry D.L."/>
            <person name="Dyhrman S.T."/>
            <person name="Wilhelm S.W."/>
            <person name="Salamov A."/>
            <person name="Lobanov A.V."/>
            <person name="Zhang Y."/>
            <person name="Collier J.L."/>
            <person name="Wurch L.L."/>
            <person name="Kustka A.B."/>
            <person name="Dill B.D."/>
            <person name="Shah M."/>
            <person name="VerBerkmoes N.C."/>
            <person name="Kuo A."/>
            <person name="Terry A."/>
            <person name="Pangilinan J."/>
            <person name="Lindquist E.A."/>
            <person name="Lucas S."/>
            <person name="Paulsen I.T."/>
            <person name="Hattenrath-Lehmann T.K."/>
            <person name="Talmage S.C."/>
            <person name="Walker E.A."/>
            <person name="Koch F."/>
            <person name="Burson A.M."/>
            <person name="Marcoval M.A."/>
            <person name="Tang Y.Z."/>
            <person name="Lecleir G.R."/>
            <person name="Coyne K.J."/>
            <person name="Berg G.M."/>
            <person name="Bertrand E.M."/>
            <person name="Saito M.A."/>
            <person name="Gladyshev V.N."/>
            <person name="Grigoriev I.V."/>
        </authorList>
    </citation>
    <scope>NUCLEOTIDE SEQUENCE [LARGE SCALE GENOMIC DNA]</scope>
    <source>
        <strain evidence="11">CCMP 1984</strain>
    </source>
</reference>
<dbReference type="OrthoDB" id="10264753at2759"/>
<dbReference type="CDD" id="cd01927">
    <property type="entry name" value="cyclophilin_WD40"/>
    <property type="match status" value="1"/>
</dbReference>
<evidence type="ECO:0000256" key="8">
    <source>
        <dbReference type="SAM" id="MobiDB-lite"/>
    </source>
</evidence>
<dbReference type="InterPro" id="IPR036322">
    <property type="entry name" value="WD40_repeat_dom_sf"/>
</dbReference>
<accession>F0Y978</accession>
<evidence type="ECO:0000256" key="7">
    <source>
        <dbReference type="PROSITE-ProRule" id="PRU00221"/>
    </source>
</evidence>
<keyword evidence="3 7" id="KW-0853">WD repeat</keyword>
<dbReference type="AlphaFoldDB" id="F0Y978"/>
<dbReference type="InterPro" id="IPR044666">
    <property type="entry name" value="Cyclophilin_A-like"/>
</dbReference>
<dbReference type="Pfam" id="PF00400">
    <property type="entry name" value="WD40"/>
    <property type="match status" value="2"/>
</dbReference>
<dbReference type="InterPro" id="IPR015943">
    <property type="entry name" value="WD40/YVTN_repeat-like_dom_sf"/>
</dbReference>
<dbReference type="EC" id="5.2.1.8" evidence="2"/>
<evidence type="ECO:0000259" key="9">
    <source>
        <dbReference type="PROSITE" id="PS50072"/>
    </source>
</evidence>
<evidence type="ECO:0000256" key="2">
    <source>
        <dbReference type="ARBA" id="ARBA00013194"/>
    </source>
</evidence>
<dbReference type="Pfam" id="PF00160">
    <property type="entry name" value="Pro_isomerase"/>
    <property type="match status" value="1"/>
</dbReference>
<dbReference type="KEGG" id="aaf:AURANDRAFT_53657"/>
<name>F0Y978_AURAN</name>
<dbReference type="InterPro" id="IPR002130">
    <property type="entry name" value="Cyclophilin-type_PPIase_dom"/>
</dbReference>
<organism evidence="11">
    <name type="scientific">Aureococcus anophagefferens</name>
    <name type="common">Harmful bloom alga</name>
    <dbReference type="NCBI Taxonomy" id="44056"/>
    <lineage>
        <taxon>Eukaryota</taxon>
        <taxon>Sar</taxon>
        <taxon>Stramenopiles</taxon>
        <taxon>Ochrophyta</taxon>
        <taxon>Pelagophyceae</taxon>
        <taxon>Pelagomonadales</taxon>
        <taxon>Pelagomonadaceae</taxon>
        <taxon>Aureococcus</taxon>
    </lineage>
</organism>
<dbReference type="GO" id="GO:0003755">
    <property type="term" value="F:peptidyl-prolyl cis-trans isomerase activity"/>
    <property type="evidence" value="ECO:0007669"/>
    <property type="project" value="UniProtKB-KW"/>
</dbReference>
<dbReference type="Gene3D" id="2.40.100.10">
    <property type="entry name" value="Cyclophilin-like"/>
    <property type="match status" value="1"/>
</dbReference>
<dbReference type="RefSeq" id="XP_009036924.1">
    <property type="nucleotide sequence ID" value="XM_009038676.1"/>
</dbReference>
<dbReference type="SMART" id="SM00320">
    <property type="entry name" value="WD40"/>
    <property type="match status" value="3"/>
</dbReference>
<keyword evidence="6" id="KW-0413">Isomerase</keyword>
<evidence type="ECO:0000256" key="6">
    <source>
        <dbReference type="ARBA" id="ARBA00023235"/>
    </source>
</evidence>
<evidence type="ECO:0000256" key="3">
    <source>
        <dbReference type="ARBA" id="ARBA00022574"/>
    </source>
</evidence>
<evidence type="ECO:0000313" key="11">
    <source>
        <dbReference type="Proteomes" id="UP000002729"/>
    </source>
</evidence>
<dbReference type="SUPFAM" id="SSF51004">
    <property type="entry name" value="C-terminal (heme d1) domain of cytochrome cd1-nitrite reductase"/>
    <property type="match status" value="1"/>
</dbReference>
<evidence type="ECO:0000256" key="1">
    <source>
        <dbReference type="ARBA" id="ARBA00000971"/>
    </source>
</evidence>
<feature type="repeat" description="WD" evidence="7">
    <location>
        <begin position="49"/>
        <end position="81"/>
    </location>
</feature>
<keyword evidence="5" id="KW-0697">Rotamase</keyword>
<dbReference type="PANTHER" id="PTHR45625">
    <property type="entry name" value="PEPTIDYL-PROLYL CIS-TRANS ISOMERASE-RELATED"/>
    <property type="match status" value="1"/>
</dbReference>
<dbReference type="SUPFAM" id="SSF50978">
    <property type="entry name" value="WD40 repeat-like"/>
    <property type="match status" value="1"/>
</dbReference>
<dbReference type="EMBL" id="GL833128">
    <property type="protein sequence ID" value="EGB08190.1"/>
    <property type="molecule type" value="Genomic_DNA"/>
</dbReference>
<protein>
    <recommendedName>
        <fullName evidence="2">peptidylprolyl isomerase</fullName>
        <ecNumber evidence="2">5.2.1.8</ecNumber>
    </recommendedName>
</protein>
<dbReference type="GO" id="GO:0005634">
    <property type="term" value="C:nucleus"/>
    <property type="evidence" value="ECO:0007669"/>
    <property type="project" value="UniProtKB-ARBA"/>
</dbReference>
<feature type="domain" description="PPIase cyclophilin-type" evidence="9">
    <location>
        <begin position="490"/>
        <end position="636"/>
    </location>
</feature>
<comment type="catalytic activity">
    <reaction evidence="1">
        <text>[protein]-peptidylproline (omega=180) = [protein]-peptidylproline (omega=0)</text>
        <dbReference type="Rhea" id="RHEA:16237"/>
        <dbReference type="Rhea" id="RHEA-COMP:10747"/>
        <dbReference type="Rhea" id="RHEA-COMP:10748"/>
        <dbReference type="ChEBI" id="CHEBI:83833"/>
        <dbReference type="ChEBI" id="CHEBI:83834"/>
        <dbReference type="EC" id="5.2.1.8"/>
    </reaction>
</comment>
<dbReference type="InterPro" id="IPR011048">
    <property type="entry name" value="Haem_d1_sf"/>
</dbReference>
<dbReference type="FunCoup" id="F0Y978">
    <property type="interactions" value="462"/>
</dbReference>
<dbReference type="FunFam" id="2.40.100.10:FF:000003">
    <property type="entry name" value="Peptidylprolyl isomerase domain and WD repeat-containing 1"/>
    <property type="match status" value="1"/>
</dbReference>
<gene>
    <name evidence="10" type="ORF">AURANDRAFT_53657</name>
</gene>
<dbReference type="InterPro" id="IPR029000">
    <property type="entry name" value="Cyclophilin-like_dom_sf"/>
</dbReference>
<dbReference type="PANTHER" id="PTHR45625:SF4">
    <property type="entry name" value="PEPTIDYLPROLYL ISOMERASE DOMAIN AND WD REPEAT-CONTAINING PROTEIN 1"/>
    <property type="match status" value="1"/>
</dbReference>
<dbReference type="InterPro" id="IPR001680">
    <property type="entry name" value="WD40_rpt"/>
</dbReference>
<dbReference type="PROSITE" id="PS50082">
    <property type="entry name" value="WD_REPEATS_2"/>
    <property type="match status" value="1"/>
</dbReference>
<dbReference type="OMA" id="GMVEYWR"/>
<evidence type="ECO:0000256" key="4">
    <source>
        <dbReference type="ARBA" id="ARBA00022737"/>
    </source>
</evidence>
<dbReference type="Gene3D" id="2.130.10.10">
    <property type="entry name" value="YVTN repeat-like/Quinoprotein amine dehydrogenase"/>
    <property type="match status" value="1"/>
</dbReference>
<keyword evidence="4" id="KW-0677">Repeat</keyword>
<dbReference type="PROSITE" id="PS50072">
    <property type="entry name" value="CSA_PPIASE_2"/>
    <property type="match status" value="1"/>
</dbReference>
<proteinExistence type="predicted"/>
<dbReference type="GeneID" id="20222321"/>
<keyword evidence="11" id="KW-1185">Reference proteome</keyword>